<accession>A0ABS9E5Q7</accession>
<protein>
    <recommendedName>
        <fullName evidence="4">LPS export ABC transporter periplasmic protein LptC</fullName>
    </recommendedName>
</protein>
<gene>
    <name evidence="2" type="ORF">L1I42_01930</name>
</gene>
<comment type="caution">
    <text evidence="2">The sequence shown here is derived from an EMBL/GenBank/DDBJ whole genome shotgun (WGS) entry which is preliminary data.</text>
</comment>
<dbReference type="RefSeq" id="WP_236112816.1">
    <property type="nucleotide sequence ID" value="NZ_JAKGTI010000001.1"/>
</dbReference>
<keyword evidence="1" id="KW-0472">Membrane</keyword>
<sequence length="213" mass="23182">MTNLAAAPSFEQQFARVQRRRRVVKLLRLAIPGFGGMIFLALMVPLVIGNFLPTAQFEGIRLEEDNLVVDAPRATGTLSDGSTYEITAKSASTKIVNQDIIDLIDLTARIEFTDGENLVGQSANGAYSLITDILTLPTQIDLQSSKGDLGTIGSGVAQLNDQIFDGDDGVAFDFANGTILRAINMHYDGAKQYWKFERANLTIPPQSELSDEN</sequence>
<reference evidence="2 3" key="1">
    <citation type="submission" date="2022-01" db="EMBL/GenBank/DDBJ databases">
        <title>Maritalea mediterranea sp. nov., isolated from marine plastic residues from the Malva-rosa beach (Valencia, Spain).</title>
        <authorList>
            <person name="Vidal-Verdu A."/>
            <person name="Molina-Menor E."/>
            <person name="Pascual J."/>
            <person name="Pereto J."/>
            <person name="Porcar M."/>
        </authorList>
    </citation>
    <scope>NUCLEOTIDE SEQUENCE [LARGE SCALE GENOMIC DNA]</scope>
    <source>
        <strain evidence="2 3">P4.10X</strain>
    </source>
</reference>
<proteinExistence type="predicted"/>
<dbReference type="Proteomes" id="UP001201217">
    <property type="component" value="Unassembled WGS sequence"/>
</dbReference>
<evidence type="ECO:0000256" key="1">
    <source>
        <dbReference type="SAM" id="Phobius"/>
    </source>
</evidence>
<keyword evidence="1" id="KW-0812">Transmembrane</keyword>
<evidence type="ECO:0000313" key="3">
    <source>
        <dbReference type="Proteomes" id="UP001201217"/>
    </source>
</evidence>
<evidence type="ECO:0000313" key="2">
    <source>
        <dbReference type="EMBL" id="MCF4097244.1"/>
    </source>
</evidence>
<evidence type="ECO:0008006" key="4">
    <source>
        <dbReference type="Google" id="ProtNLM"/>
    </source>
</evidence>
<feature type="transmembrane region" description="Helical" evidence="1">
    <location>
        <begin position="26"/>
        <end position="48"/>
    </location>
</feature>
<name>A0ABS9E5Q7_9HYPH</name>
<keyword evidence="3" id="KW-1185">Reference proteome</keyword>
<keyword evidence="1" id="KW-1133">Transmembrane helix</keyword>
<dbReference type="EMBL" id="JAKGTI010000001">
    <property type="protein sequence ID" value="MCF4097244.1"/>
    <property type="molecule type" value="Genomic_DNA"/>
</dbReference>
<organism evidence="2 3">
    <name type="scientific">Maritalea mediterranea</name>
    <dbReference type="NCBI Taxonomy" id="2909667"/>
    <lineage>
        <taxon>Bacteria</taxon>
        <taxon>Pseudomonadati</taxon>
        <taxon>Pseudomonadota</taxon>
        <taxon>Alphaproteobacteria</taxon>
        <taxon>Hyphomicrobiales</taxon>
        <taxon>Devosiaceae</taxon>
        <taxon>Maritalea</taxon>
    </lineage>
</organism>